<reference evidence="2" key="1">
    <citation type="journal article" date="2019" name="Int. J. Syst. Evol. Microbiol.">
        <title>The Global Catalogue of Microorganisms (GCM) 10K type strain sequencing project: providing services to taxonomists for standard genome sequencing and annotation.</title>
        <authorList>
            <consortium name="The Broad Institute Genomics Platform"/>
            <consortium name="The Broad Institute Genome Sequencing Center for Infectious Disease"/>
            <person name="Wu L."/>
            <person name="Ma J."/>
        </authorList>
    </citation>
    <scope>NUCLEOTIDE SEQUENCE [LARGE SCALE GENOMIC DNA]</scope>
    <source>
        <strain evidence="2">JCM 4395</strain>
    </source>
</reference>
<sequence length="196" mass="21796">MGPRWESFLRGVVRRVSAGDEPQPWWLPPCVLTVVSTDVHTTIGAAAIWIVARPKSPRAREHIALLEWHDKRWRHVGGSSGPADDPVDVEVLEVQQGGGVFSLTRSTDPPRSLTTAPWISCVKVRLGRDVGHVLIDGRRLENPEQCRLIAVWTSPYPTRAARPVIVAMGRDGAELSRLGPDDSLDTHTWARLREEL</sequence>
<organism evidence="1 2">
    <name type="scientific">Streptomyces longisporus</name>
    <dbReference type="NCBI Taxonomy" id="1948"/>
    <lineage>
        <taxon>Bacteria</taxon>
        <taxon>Bacillati</taxon>
        <taxon>Actinomycetota</taxon>
        <taxon>Actinomycetes</taxon>
        <taxon>Kitasatosporales</taxon>
        <taxon>Streptomycetaceae</taxon>
        <taxon>Streptomyces</taxon>
    </lineage>
</organism>
<protein>
    <submittedName>
        <fullName evidence="1">Uncharacterized protein</fullName>
    </submittedName>
</protein>
<gene>
    <name evidence="1" type="ORF">GCM10010276_38170</name>
</gene>
<evidence type="ECO:0000313" key="1">
    <source>
        <dbReference type="EMBL" id="GAA2494276.1"/>
    </source>
</evidence>
<evidence type="ECO:0000313" key="2">
    <source>
        <dbReference type="Proteomes" id="UP001501777"/>
    </source>
</evidence>
<dbReference type="EMBL" id="BAAASG010000008">
    <property type="protein sequence ID" value="GAA2494276.1"/>
    <property type="molecule type" value="Genomic_DNA"/>
</dbReference>
<keyword evidence="2" id="KW-1185">Reference proteome</keyword>
<accession>A0ABP5Z8B2</accession>
<comment type="caution">
    <text evidence="1">The sequence shown here is derived from an EMBL/GenBank/DDBJ whole genome shotgun (WGS) entry which is preliminary data.</text>
</comment>
<proteinExistence type="predicted"/>
<name>A0ABP5Z8B2_STRLO</name>
<dbReference type="Proteomes" id="UP001501777">
    <property type="component" value="Unassembled WGS sequence"/>
</dbReference>